<dbReference type="Proteomes" id="UP000191680">
    <property type="component" value="Unassembled WGS sequence"/>
</dbReference>
<organism evidence="1 2">
    <name type="scientific">Croceivirga radicis</name>
    <dbReference type="NCBI Taxonomy" id="1929488"/>
    <lineage>
        <taxon>Bacteria</taxon>
        <taxon>Pseudomonadati</taxon>
        <taxon>Bacteroidota</taxon>
        <taxon>Flavobacteriia</taxon>
        <taxon>Flavobacteriales</taxon>
        <taxon>Flavobacteriaceae</taxon>
        <taxon>Croceivirga</taxon>
    </lineage>
</organism>
<name>A0A1V6LSC0_9FLAO</name>
<proteinExistence type="predicted"/>
<sequence>MGAVKKYLAIFFLVIFALRPAYFVGYFSYFQFNIDYFIENYCINKERPELECNGKCYLMEQLAAADQSKKEQQADHAVLSLLEAFVPLFVPQEYGVRLPTLTFKKVLNNYFKEDMWEQYAGTPNLRPPIG</sequence>
<dbReference type="EMBL" id="MTBC01000004">
    <property type="protein sequence ID" value="OQD43062.1"/>
    <property type="molecule type" value="Genomic_DNA"/>
</dbReference>
<dbReference type="RefSeq" id="WP_080318841.1">
    <property type="nucleotide sequence ID" value="NZ_MTBC01000004.1"/>
</dbReference>
<evidence type="ECO:0000313" key="2">
    <source>
        <dbReference type="Proteomes" id="UP000191680"/>
    </source>
</evidence>
<dbReference type="OrthoDB" id="980645at2"/>
<protein>
    <submittedName>
        <fullName evidence="1">Uncharacterized protein</fullName>
    </submittedName>
</protein>
<accession>A0A1V6LSC0</accession>
<dbReference type="AlphaFoldDB" id="A0A1V6LSC0"/>
<reference evidence="1 2" key="1">
    <citation type="submission" date="2016-12" db="EMBL/GenBank/DDBJ databases">
        <authorList>
            <person name="Song W.-J."/>
            <person name="Kurnit D.M."/>
        </authorList>
    </citation>
    <scope>NUCLEOTIDE SEQUENCE [LARGE SCALE GENOMIC DNA]</scope>
    <source>
        <strain evidence="1 2">HSG9</strain>
    </source>
</reference>
<evidence type="ECO:0000313" key="1">
    <source>
        <dbReference type="EMBL" id="OQD43062.1"/>
    </source>
</evidence>
<keyword evidence="2" id="KW-1185">Reference proteome</keyword>
<gene>
    <name evidence="1" type="ORF">BUL40_08195</name>
</gene>
<comment type="caution">
    <text evidence="1">The sequence shown here is derived from an EMBL/GenBank/DDBJ whole genome shotgun (WGS) entry which is preliminary data.</text>
</comment>